<evidence type="ECO:0000313" key="14">
    <source>
        <dbReference type="Proteomes" id="UP001046350"/>
    </source>
</evidence>
<dbReference type="NCBIfam" id="TIGR00722">
    <property type="entry name" value="ttdA_fumA_fumB"/>
    <property type="match status" value="1"/>
</dbReference>
<organism evidence="13 14">
    <name type="scientific">Pseudomonas fakonensis</name>
    <dbReference type="NCBI Taxonomy" id="2842355"/>
    <lineage>
        <taxon>Bacteria</taxon>
        <taxon>Pseudomonadati</taxon>
        <taxon>Pseudomonadota</taxon>
        <taxon>Gammaproteobacteria</taxon>
        <taxon>Pseudomonadales</taxon>
        <taxon>Pseudomonadaceae</taxon>
        <taxon>Pseudomonas</taxon>
    </lineage>
</organism>
<sequence length="310" mass="33230">MQRGDNKVDTTLDKNAAVDNLTDVLAKFTAYIGKRLPRDVKVKTAKLRAAETNPLAIAVYDSMADNQEYADKLNRPSCQDTGVIQYFISAGARFPLLGEMEGILENATKEATVHGPLRHNAVETFIEKNTGTNTGSKIPWLDWEIIPDADYAIVDVYMAGGGCTLPGSAKVLMPGQGYEGVTEFVFDVITSRGVNACPPLLVGVGVSTSVETAARLSKKAILREVDSSHPNQSAAMMEKLLEEGLNEIGIGPQGLTGNSSVMGVNIESSARHPSTIGVAVSTGCWAHRRGKIRINADLTYDILSHEGVIL</sequence>
<evidence type="ECO:0000256" key="11">
    <source>
        <dbReference type="ARBA" id="ARBA00049253"/>
    </source>
</evidence>
<gene>
    <name evidence="13" type="primary">ttdA</name>
    <name evidence="13" type="ORF">KSS94_10505</name>
</gene>
<evidence type="ECO:0000256" key="6">
    <source>
        <dbReference type="ARBA" id="ARBA00023004"/>
    </source>
</evidence>
<keyword evidence="6" id="KW-0408">Iron</keyword>
<evidence type="ECO:0000313" key="13">
    <source>
        <dbReference type="EMBL" id="QXH53509.1"/>
    </source>
</evidence>
<feature type="domain" description="Fe-S hydro-lyase tartrate dehydratase alpha-type catalytic" evidence="12">
    <location>
        <begin position="24"/>
        <end position="292"/>
    </location>
</feature>
<comment type="similarity">
    <text evidence="2">Belongs to the class-I fumarase family.</text>
</comment>
<proteinExistence type="inferred from homology"/>
<reference evidence="13" key="1">
    <citation type="journal article" date="2021" name="Microorganisms">
        <title>The Ever-Expanding Pseudomonas Genus: Description of 43 New Species and Partition of the Pseudomonas putida Group.</title>
        <authorList>
            <person name="Girard L."/>
            <person name="Lood C."/>
            <person name="Hofte M."/>
            <person name="Vandamme P."/>
            <person name="Rokni-Zadeh H."/>
            <person name="van Noort V."/>
            <person name="Lavigne R."/>
            <person name="De Mot R."/>
        </authorList>
    </citation>
    <scope>NUCLEOTIDE SEQUENCE</scope>
    <source>
        <strain evidence="13">COW40</strain>
    </source>
</reference>
<evidence type="ECO:0000259" key="12">
    <source>
        <dbReference type="Pfam" id="PF05681"/>
    </source>
</evidence>
<evidence type="ECO:0000256" key="9">
    <source>
        <dbReference type="ARBA" id="ARBA00039027"/>
    </source>
</evidence>
<dbReference type="Proteomes" id="UP001046350">
    <property type="component" value="Chromosome"/>
</dbReference>
<dbReference type="InterPro" id="IPR051208">
    <property type="entry name" value="Class-I_Fumarase/Tartrate_DH"/>
</dbReference>
<evidence type="ECO:0000256" key="4">
    <source>
        <dbReference type="ARBA" id="ARBA00022485"/>
    </source>
</evidence>
<evidence type="ECO:0000256" key="5">
    <source>
        <dbReference type="ARBA" id="ARBA00022723"/>
    </source>
</evidence>
<evidence type="ECO:0000256" key="3">
    <source>
        <dbReference type="ARBA" id="ARBA00011209"/>
    </source>
</evidence>
<evidence type="ECO:0000256" key="7">
    <source>
        <dbReference type="ARBA" id="ARBA00023014"/>
    </source>
</evidence>
<comment type="catalytic activity">
    <reaction evidence="11">
        <text>(2R,3R)-tartrate = oxaloacetate + H2O</text>
        <dbReference type="Rhea" id="RHEA:15413"/>
        <dbReference type="ChEBI" id="CHEBI:15377"/>
        <dbReference type="ChEBI" id="CHEBI:16452"/>
        <dbReference type="ChEBI" id="CHEBI:30924"/>
        <dbReference type="EC" id="4.2.1.32"/>
    </reaction>
</comment>
<accession>A0ABX8NAW6</accession>
<comment type="cofactor">
    <cofactor evidence="1">
        <name>iron-sulfur cluster</name>
        <dbReference type="ChEBI" id="CHEBI:30408"/>
    </cofactor>
</comment>
<dbReference type="PANTHER" id="PTHR30389:SF19">
    <property type="entry name" value="L(+)-TARTRATE DEHYDRATASE SUBUNIT ALPHA"/>
    <property type="match status" value="1"/>
</dbReference>
<evidence type="ECO:0000256" key="10">
    <source>
        <dbReference type="ARBA" id="ARBA00040103"/>
    </source>
</evidence>
<comment type="subunit">
    <text evidence="3">Tetramer of two alpha and two beta subunits.</text>
</comment>
<dbReference type="EMBL" id="CP077076">
    <property type="protein sequence ID" value="QXH53509.1"/>
    <property type="molecule type" value="Genomic_DNA"/>
</dbReference>
<protein>
    <recommendedName>
        <fullName evidence="10">L(+)-tartrate dehydratase subunit alpha</fullName>
        <ecNumber evidence="9">4.2.1.32</ecNumber>
    </recommendedName>
</protein>
<keyword evidence="8" id="KW-0456">Lyase</keyword>
<keyword evidence="14" id="KW-1185">Reference proteome</keyword>
<dbReference type="InterPro" id="IPR004646">
    <property type="entry name" value="Fe-S_hydro-lyase_TtdA-typ_cat"/>
</dbReference>
<evidence type="ECO:0000256" key="8">
    <source>
        <dbReference type="ARBA" id="ARBA00023239"/>
    </source>
</evidence>
<dbReference type="NCBIfam" id="NF006084">
    <property type="entry name" value="PRK08230.1"/>
    <property type="match status" value="1"/>
</dbReference>
<name>A0ABX8NAW6_9PSED</name>
<dbReference type="Pfam" id="PF05681">
    <property type="entry name" value="Fumerase"/>
    <property type="match status" value="1"/>
</dbReference>
<dbReference type="PANTHER" id="PTHR30389">
    <property type="entry name" value="FUMARATE HYDRATASE-RELATED"/>
    <property type="match status" value="1"/>
</dbReference>
<keyword evidence="4" id="KW-0004">4Fe-4S</keyword>
<keyword evidence="7" id="KW-0411">Iron-sulfur</keyword>
<keyword evidence="5" id="KW-0479">Metal-binding</keyword>
<evidence type="ECO:0000256" key="2">
    <source>
        <dbReference type="ARBA" id="ARBA00008876"/>
    </source>
</evidence>
<dbReference type="EC" id="4.2.1.32" evidence="9"/>
<evidence type="ECO:0000256" key="1">
    <source>
        <dbReference type="ARBA" id="ARBA00001915"/>
    </source>
</evidence>